<dbReference type="AlphaFoldDB" id="A0A8X7V8R0"/>
<organism evidence="2 3">
    <name type="scientific">Brassica carinata</name>
    <name type="common">Ethiopian mustard</name>
    <name type="synonym">Abyssinian cabbage</name>
    <dbReference type="NCBI Taxonomy" id="52824"/>
    <lineage>
        <taxon>Eukaryota</taxon>
        <taxon>Viridiplantae</taxon>
        <taxon>Streptophyta</taxon>
        <taxon>Embryophyta</taxon>
        <taxon>Tracheophyta</taxon>
        <taxon>Spermatophyta</taxon>
        <taxon>Magnoliopsida</taxon>
        <taxon>eudicotyledons</taxon>
        <taxon>Gunneridae</taxon>
        <taxon>Pentapetalae</taxon>
        <taxon>rosids</taxon>
        <taxon>malvids</taxon>
        <taxon>Brassicales</taxon>
        <taxon>Brassicaceae</taxon>
        <taxon>Brassiceae</taxon>
        <taxon>Brassica</taxon>
    </lineage>
</organism>
<gene>
    <name evidence="2" type="ORF">Bca52824_033662</name>
</gene>
<comment type="caution">
    <text evidence="2">The sequence shown here is derived from an EMBL/GenBank/DDBJ whole genome shotgun (WGS) entry which is preliminary data.</text>
</comment>
<evidence type="ECO:0000313" key="3">
    <source>
        <dbReference type="Proteomes" id="UP000886595"/>
    </source>
</evidence>
<reference evidence="2 3" key="1">
    <citation type="submission" date="2020-02" db="EMBL/GenBank/DDBJ databases">
        <authorList>
            <person name="Ma Q."/>
            <person name="Huang Y."/>
            <person name="Song X."/>
            <person name="Pei D."/>
        </authorList>
    </citation>
    <scope>NUCLEOTIDE SEQUENCE [LARGE SCALE GENOMIC DNA]</scope>
    <source>
        <strain evidence="2">Sxm20200214</strain>
        <tissue evidence="2">Leaf</tissue>
    </source>
</reference>
<dbReference type="Proteomes" id="UP000886595">
    <property type="component" value="Unassembled WGS sequence"/>
</dbReference>
<keyword evidence="3" id="KW-1185">Reference proteome</keyword>
<feature type="compositionally biased region" description="Low complexity" evidence="1">
    <location>
        <begin position="9"/>
        <end position="22"/>
    </location>
</feature>
<feature type="compositionally biased region" description="Polar residues" evidence="1">
    <location>
        <begin position="187"/>
        <end position="199"/>
    </location>
</feature>
<sequence length="206" mass="22810">MMSYADFFSGSIPSSSSHGLGSPTTQGTSVPQTQPAPTNKQTGEVQDPVARELLATLTKLKEDKETQLQQSQLCANDGSTASNMLSREEINQMVLEHVPVKKGRRYGIGRVSEGISTSSSQPSFPSSGFVEDMERMKTELVEERIKRQALEEQLPTATVEERTKRQALEEQLRNVTTFISNLYPEQFSATQSQPESETQIPEDPVE</sequence>
<protein>
    <submittedName>
        <fullName evidence="2">Uncharacterized protein</fullName>
    </submittedName>
</protein>
<dbReference type="OrthoDB" id="1108528at2759"/>
<proteinExistence type="predicted"/>
<feature type="compositionally biased region" description="Polar residues" evidence="1">
    <location>
        <begin position="23"/>
        <end position="44"/>
    </location>
</feature>
<evidence type="ECO:0000256" key="1">
    <source>
        <dbReference type="SAM" id="MobiDB-lite"/>
    </source>
</evidence>
<evidence type="ECO:0000313" key="2">
    <source>
        <dbReference type="EMBL" id="KAG2305011.1"/>
    </source>
</evidence>
<accession>A0A8X7V8R0</accession>
<dbReference type="EMBL" id="JAAMPC010000007">
    <property type="protein sequence ID" value="KAG2305011.1"/>
    <property type="molecule type" value="Genomic_DNA"/>
</dbReference>
<feature type="region of interest" description="Disordered" evidence="1">
    <location>
        <begin position="185"/>
        <end position="206"/>
    </location>
</feature>
<feature type="region of interest" description="Disordered" evidence="1">
    <location>
        <begin position="1"/>
        <end position="50"/>
    </location>
</feature>
<name>A0A8X7V8R0_BRACI</name>